<gene>
    <name evidence="1" type="ORF">HTZ84_00010</name>
</gene>
<dbReference type="RefSeq" id="WP_174678796.1">
    <property type="nucleotide sequence ID" value="NZ_JABUQZ010000001.1"/>
</dbReference>
<evidence type="ECO:0000313" key="1">
    <source>
        <dbReference type="EMBL" id="NUC70710.1"/>
    </source>
</evidence>
<dbReference type="Proteomes" id="UP001016761">
    <property type="component" value="Unassembled WGS sequence"/>
</dbReference>
<proteinExistence type="predicted"/>
<accession>A0ABX2L853</accession>
<reference evidence="1 2" key="1">
    <citation type="submission" date="2020-06" db="EMBL/GenBank/DDBJ databases">
        <title>Haloterrigena sp. nov., an extremely halophilic archaeon isolated from a saline sediment.</title>
        <authorList>
            <person name="Liu B.-B."/>
        </authorList>
    </citation>
    <scope>NUCLEOTIDE SEQUENCE [LARGE SCALE GENOMIC DNA]</scope>
    <source>
        <strain evidence="1 2">SYSU A558-1</strain>
    </source>
</reference>
<keyword evidence="2" id="KW-1185">Reference proteome</keyword>
<protein>
    <submittedName>
        <fullName evidence="1">Uncharacterized protein</fullName>
    </submittedName>
</protein>
<sequence length="123" mass="13848">MSNKTALARKLDLLDLEILAVLTHTSMWKKKLHETLEKKSVQTIGRRVEQLQTEDLLESCIVNPDEVKRDLIIAYQTTASGREILKTYHICTSPDCDAIVVDGEDHVHEFSSAVDYFDAATSS</sequence>
<organism evidence="1 2">
    <name type="scientific">Haloterrigena gelatinilytica</name>
    <dbReference type="NCBI Taxonomy" id="2741724"/>
    <lineage>
        <taxon>Archaea</taxon>
        <taxon>Methanobacteriati</taxon>
        <taxon>Methanobacteriota</taxon>
        <taxon>Stenosarchaea group</taxon>
        <taxon>Halobacteria</taxon>
        <taxon>Halobacteriales</taxon>
        <taxon>Natrialbaceae</taxon>
        <taxon>Haloterrigena</taxon>
    </lineage>
</organism>
<dbReference type="Gene3D" id="1.10.10.10">
    <property type="entry name" value="Winged helix-like DNA-binding domain superfamily/Winged helix DNA-binding domain"/>
    <property type="match status" value="1"/>
</dbReference>
<comment type="caution">
    <text evidence="1">The sequence shown here is derived from an EMBL/GenBank/DDBJ whole genome shotgun (WGS) entry which is preliminary data.</text>
</comment>
<dbReference type="EMBL" id="JABUQZ010000001">
    <property type="protein sequence ID" value="NUC70710.1"/>
    <property type="molecule type" value="Genomic_DNA"/>
</dbReference>
<dbReference type="InterPro" id="IPR036388">
    <property type="entry name" value="WH-like_DNA-bd_sf"/>
</dbReference>
<evidence type="ECO:0000313" key="2">
    <source>
        <dbReference type="Proteomes" id="UP001016761"/>
    </source>
</evidence>
<name>A0ABX2L853_9EURY</name>